<gene>
    <name evidence="2" type="ORF">J1N35_023112</name>
</gene>
<dbReference type="AlphaFoldDB" id="A0A9D3VI70"/>
<proteinExistence type="predicted"/>
<feature type="region of interest" description="Disordered" evidence="1">
    <location>
        <begin position="71"/>
        <end position="90"/>
    </location>
</feature>
<sequence length="90" mass="9873">MARWYGLSNSEYGRGLSSRNSRDLMLNLGANINPRFQFINEWIILGFNEAYKEGVGSNGFQATVNGLMELGSDGENSPIQLDDGKNGKGL</sequence>
<organism evidence="2 3">
    <name type="scientific">Gossypium stocksii</name>
    <dbReference type="NCBI Taxonomy" id="47602"/>
    <lineage>
        <taxon>Eukaryota</taxon>
        <taxon>Viridiplantae</taxon>
        <taxon>Streptophyta</taxon>
        <taxon>Embryophyta</taxon>
        <taxon>Tracheophyta</taxon>
        <taxon>Spermatophyta</taxon>
        <taxon>Magnoliopsida</taxon>
        <taxon>eudicotyledons</taxon>
        <taxon>Gunneridae</taxon>
        <taxon>Pentapetalae</taxon>
        <taxon>rosids</taxon>
        <taxon>malvids</taxon>
        <taxon>Malvales</taxon>
        <taxon>Malvaceae</taxon>
        <taxon>Malvoideae</taxon>
        <taxon>Gossypium</taxon>
    </lineage>
</organism>
<evidence type="ECO:0000313" key="3">
    <source>
        <dbReference type="Proteomes" id="UP000828251"/>
    </source>
</evidence>
<comment type="caution">
    <text evidence="2">The sequence shown here is derived from an EMBL/GenBank/DDBJ whole genome shotgun (WGS) entry which is preliminary data.</text>
</comment>
<reference evidence="2 3" key="1">
    <citation type="journal article" date="2021" name="Plant Biotechnol. J.">
        <title>Multi-omics assisted identification of the key and species-specific regulatory components of drought-tolerant mechanisms in Gossypium stocksii.</title>
        <authorList>
            <person name="Yu D."/>
            <person name="Ke L."/>
            <person name="Zhang D."/>
            <person name="Wu Y."/>
            <person name="Sun Y."/>
            <person name="Mei J."/>
            <person name="Sun J."/>
            <person name="Sun Y."/>
        </authorList>
    </citation>
    <scope>NUCLEOTIDE SEQUENCE [LARGE SCALE GENOMIC DNA]</scope>
    <source>
        <strain evidence="3">cv. E1</strain>
        <tissue evidence="2">Leaf</tissue>
    </source>
</reference>
<protein>
    <submittedName>
        <fullName evidence="2">Uncharacterized protein</fullName>
    </submittedName>
</protein>
<dbReference type="Proteomes" id="UP000828251">
    <property type="component" value="Unassembled WGS sequence"/>
</dbReference>
<accession>A0A9D3VI70</accession>
<name>A0A9D3VI70_9ROSI</name>
<dbReference type="EMBL" id="JAIQCV010000007">
    <property type="protein sequence ID" value="KAH1083351.1"/>
    <property type="molecule type" value="Genomic_DNA"/>
</dbReference>
<evidence type="ECO:0000313" key="2">
    <source>
        <dbReference type="EMBL" id="KAH1083351.1"/>
    </source>
</evidence>
<keyword evidence="3" id="KW-1185">Reference proteome</keyword>
<evidence type="ECO:0000256" key="1">
    <source>
        <dbReference type="SAM" id="MobiDB-lite"/>
    </source>
</evidence>